<evidence type="ECO:0000256" key="5">
    <source>
        <dbReference type="ARBA" id="ARBA00023186"/>
    </source>
</evidence>
<dbReference type="InterPro" id="IPR027417">
    <property type="entry name" value="P-loop_NTPase"/>
</dbReference>
<evidence type="ECO:0000256" key="6">
    <source>
        <dbReference type="ARBA" id="ARBA00034320"/>
    </source>
</evidence>
<evidence type="ECO:0000256" key="3">
    <source>
        <dbReference type="ARBA" id="ARBA00022833"/>
    </source>
</evidence>
<keyword evidence="1" id="KW-0547">Nucleotide-binding</keyword>
<comment type="similarity">
    <text evidence="6">Belongs to the SIMIBI class G3E GTPase family. ZNG1 subfamily.</text>
</comment>
<dbReference type="Pfam" id="PF02492">
    <property type="entry name" value="cobW"/>
    <property type="match status" value="1"/>
</dbReference>
<evidence type="ECO:0000256" key="4">
    <source>
        <dbReference type="ARBA" id="ARBA00023134"/>
    </source>
</evidence>
<dbReference type="OrthoDB" id="258627at2759"/>
<dbReference type="InterPro" id="IPR036627">
    <property type="entry name" value="CobW-likC_sf"/>
</dbReference>
<dbReference type="InterPro" id="IPR051316">
    <property type="entry name" value="Zinc-reg_GTPase_activator"/>
</dbReference>
<evidence type="ECO:0000259" key="9">
    <source>
        <dbReference type="Pfam" id="PF02492"/>
    </source>
</evidence>
<evidence type="ECO:0000313" key="12">
    <source>
        <dbReference type="Proteomes" id="UP000059188"/>
    </source>
</evidence>
<dbReference type="SUPFAM" id="SSF52540">
    <property type="entry name" value="P-loop containing nucleoside triphosphate hydrolases"/>
    <property type="match status" value="1"/>
</dbReference>
<feature type="region of interest" description="Disordered" evidence="8">
    <location>
        <begin position="1"/>
        <end position="25"/>
    </location>
</feature>
<keyword evidence="5" id="KW-0143">Chaperone</keyword>
<dbReference type="CDD" id="cd03112">
    <property type="entry name" value="CobW-like"/>
    <property type="match status" value="1"/>
</dbReference>
<evidence type="ECO:0000256" key="2">
    <source>
        <dbReference type="ARBA" id="ARBA00022801"/>
    </source>
</evidence>
<dbReference type="InterPro" id="IPR003495">
    <property type="entry name" value="CobW/HypB/UreG_nucleotide-bd"/>
</dbReference>
<dbReference type="GO" id="GO:0005737">
    <property type="term" value="C:cytoplasm"/>
    <property type="evidence" value="ECO:0007669"/>
    <property type="project" value="TreeGrafter"/>
</dbReference>
<feature type="compositionally biased region" description="Basic and acidic residues" evidence="8">
    <location>
        <begin position="12"/>
        <end position="25"/>
    </location>
</feature>
<accession>A0A0B7FXR7</accession>
<protein>
    <submittedName>
        <fullName evidence="11">COBW domain-containing protein 2</fullName>
    </submittedName>
</protein>
<reference evidence="11 12" key="1">
    <citation type="submission" date="2014-11" db="EMBL/GenBank/DDBJ databases">
        <authorList>
            <person name="Wibberg Daniel"/>
        </authorList>
    </citation>
    <scope>NUCLEOTIDE SEQUENCE [LARGE SCALE GENOMIC DNA]</scope>
    <source>
        <strain evidence="11">Rhizoctonia solani AG1-IB 7/3/14</strain>
    </source>
</reference>
<proteinExistence type="inferred from homology"/>
<evidence type="ECO:0000256" key="8">
    <source>
        <dbReference type="SAM" id="MobiDB-lite"/>
    </source>
</evidence>
<keyword evidence="4" id="KW-0342">GTP-binding</keyword>
<gene>
    <name evidence="11" type="ORF">RSOLAG1IB_04866</name>
</gene>
<keyword evidence="2" id="KW-0378">Hydrolase</keyword>
<feature type="domain" description="CobW C-terminal" evidence="10">
    <location>
        <begin position="306"/>
        <end position="362"/>
    </location>
</feature>
<feature type="domain" description="CobW/HypB/UreG nucleotide-binding" evidence="9">
    <location>
        <begin position="33"/>
        <end position="220"/>
    </location>
</feature>
<dbReference type="Gene3D" id="3.40.50.300">
    <property type="entry name" value="P-loop containing nucleotide triphosphate hydrolases"/>
    <property type="match status" value="1"/>
</dbReference>
<dbReference type="SUPFAM" id="SSF90002">
    <property type="entry name" value="Hypothetical protein YjiA, C-terminal domain"/>
    <property type="match status" value="1"/>
</dbReference>
<evidence type="ECO:0000256" key="1">
    <source>
        <dbReference type="ARBA" id="ARBA00022741"/>
    </source>
</evidence>
<dbReference type="PANTHER" id="PTHR13748:SF31">
    <property type="entry name" value="ZINC-REGULATED GTPASE METALLOPROTEIN ACTIVATOR 1A-RELATED"/>
    <property type="match status" value="1"/>
</dbReference>
<evidence type="ECO:0000259" key="10">
    <source>
        <dbReference type="Pfam" id="PF07683"/>
    </source>
</evidence>
<dbReference type="AlphaFoldDB" id="A0A0B7FXR7"/>
<organism evidence="11 12">
    <name type="scientific">Thanatephorus cucumeris (strain AG1-IB / isolate 7/3/14)</name>
    <name type="common">Lettuce bottom rot fungus</name>
    <name type="synonym">Rhizoctonia solani</name>
    <dbReference type="NCBI Taxonomy" id="1108050"/>
    <lineage>
        <taxon>Eukaryota</taxon>
        <taxon>Fungi</taxon>
        <taxon>Dikarya</taxon>
        <taxon>Basidiomycota</taxon>
        <taxon>Agaricomycotina</taxon>
        <taxon>Agaricomycetes</taxon>
        <taxon>Cantharellales</taxon>
        <taxon>Ceratobasidiaceae</taxon>
        <taxon>Rhizoctonia</taxon>
        <taxon>Rhizoctonia solani AG-1</taxon>
    </lineage>
</organism>
<evidence type="ECO:0000256" key="7">
    <source>
        <dbReference type="ARBA" id="ARBA00049117"/>
    </source>
</evidence>
<dbReference type="InterPro" id="IPR011629">
    <property type="entry name" value="CobW-like_C"/>
</dbReference>
<dbReference type="Proteomes" id="UP000059188">
    <property type="component" value="Unassembled WGS sequence"/>
</dbReference>
<dbReference type="GO" id="GO:0016787">
    <property type="term" value="F:hydrolase activity"/>
    <property type="evidence" value="ECO:0007669"/>
    <property type="project" value="UniProtKB-KW"/>
</dbReference>
<comment type="catalytic activity">
    <reaction evidence="7">
        <text>GTP + H2O = GDP + phosphate + H(+)</text>
        <dbReference type="Rhea" id="RHEA:19669"/>
        <dbReference type="ChEBI" id="CHEBI:15377"/>
        <dbReference type="ChEBI" id="CHEBI:15378"/>
        <dbReference type="ChEBI" id="CHEBI:37565"/>
        <dbReference type="ChEBI" id="CHEBI:43474"/>
        <dbReference type="ChEBI" id="CHEBI:58189"/>
    </reaction>
    <physiologicalReaction direction="left-to-right" evidence="7">
        <dbReference type="Rhea" id="RHEA:19670"/>
    </physiologicalReaction>
</comment>
<dbReference type="Pfam" id="PF07683">
    <property type="entry name" value="CobW_C"/>
    <property type="match status" value="1"/>
</dbReference>
<dbReference type="EMBL" id="LN679106">
    <property type="protein sequence ID" value="CEL62510.1"/>
    <property type="molecule type" value="Genomic_DNA"/>
</dbReference>
<keyword evidence="12" id="KW-1185">Reference proteome</keyword>
<dbReference type="PANTHER" id="PTHR13748">
    <property type="entry name" value="COBW-RELATED"/>
    <property type="match status" value="1"/>
</dbReference>
<keyword evidence="3" id="KW-0862">Zinc</keyword>
<name>A0A0B7FXR7_THACB</name>
<evidence type="ECO:0000313" key="11">
    <source>
        <dbReference type="EMBL" id="CEL62510.1"/>
    </source>
</evidence>
<dbReference type="GO" id="GO:0005525">
    <property type="term" value="F:GTP binding"/>
    <property type="evidence" value="ECO:0007669"/>
    <property type="project" value="UniProtKB-KW"/>
</dbReference>
<sequence length="374" mass="40639">MDSDDEVPALIPHEDIPGDLEPRPEPKQAMKVPLTIITGFLGSGKSTFLKYVLTERHGYRIAIIMNEFGDTADIEGRAISVSSADEPAALATEFLELANGCLCCSVKDSGAAAIEKLMHKQGAFDYIMLETTGLADPGPIAAMFWQNEDFSEDIVLDGVICVVDGVFGLKELASENRSASRRQIALADVLLVNKMDIASSGDIQALEQQIRALNPTTPLIPTTHGRVDLSKVLNTGSYNSFKTVGNQKTDVHIHTDDHTHDEDNCHQHDIESISSIQIPIPVLSEAQLAKIDEWIRLVLWENMIPEVEVLRCKGIYHTESGKSYILQGVQTLYDVTQLPGNDSGTSSGDGKVVLIGRGLSNNLVSNLQGYLGVS</sequence>
<dbReference type="Gene3D" id="3.30.1220.10">
    <property type="entry name" value="CobW-like, C-terminal domain"/>
    <property type="match status" value="1"/>
</dbReference>
<dbReference type="STRING" id="1108050.A0A0B7FXR7"/>